<gene>
    <name evidence="1" type="ORF">JGT27_16165</name>
</gene>
<organism evidence="1 2">
    <name type="scientific">Enterobacter asburiae</name>
    <dbReference type="NCBI Taxonomy" id="61645"/>
    <lineage>
        <taxon>Bacteria</taxon>
        <taxon>Pseudomonadati</taxon>
        <taxon>Pseudomonadota</taxon>
        <taxon>Gammaproteobacteria</taxon>
        <taxon>Enterobacterales</taxon>
        <taxon>Enterobacteriaceae</taxon>
        <taxon>Enterobacter</taxon>
        <taxon>Enterobacter cloacae complex</taxon>
    </lineage>
</organism>
<proteinExistence type="predicted"/>
<name>A0A8I1FYL5_ENTAS</name>
<dbReference type="EMBL" id="JAELXN010000058">
    <property type="protein sequence ID" value="MBJ6597228.1"/>
    <property type="molecule type" value="Genomic_DNA"/>
</dbReference>
<dbReference type="Proteomes" id="UP000641429">
    <property type="component" value="Unassembled WGS sequence"/>
</dbReference>
<protein>
    <submittedName>
        <fullName evidence="1">Mig-14 family protein</fullName>
    </submittedName>
</protein>
<reference evidence="1" key="1">
    <citation type="submission" date="2020-12" db="EMBL/GenBank/DDBJ databases">
        <title>Molecular epidemiology of VIM- metallo-b-lactamase-producing Enterobacter cloacae complex isolated in France between 2015 and 2018.</title>
        <authorList>
            <person name="Emeraud C."/>
            <person name="Petit C."/>
            <person name="Bonnin R."/>
            <person name="Naas T."/>
            <person name="Dortet L."/>
        </authorList>
    </citation>
    <scope>NUCLEOTIDE SEQUENCE</scope>
    <source>
        <strain evidence="1">170C2</strain>
    </source>
</reference>
<dbReference type="AlphaFoldDB" id="A0A8I1FYL5"/>
<dbReference type="RefSeq" id="WP_199028769.1">
    <property type="nucleotide sequence ID" value="NZ_JAELXN010000058.1"/>
</dbReference>
<dbReference type="Pfam" id="PF07395">
    <property type="entry name" value="Mig-14"/>
    <property type="match status" value="1"/>
</dbReference>
<evidence type="ECO:0000313" key="1">
    <source>
        <dbReference type="EMBL" id="MBJ6597228.1"/>
    </source>
</evidence>
<accession>A0A8I1FYL5</accession>
<dbReference type="InterPro" id="IPR009977">
    <property type="entry name" value="Mig-14"/>
</dbReference>
<sequence>MSLKHTIMGWVPCNYDVYAAAYYKFGGSVNMHPDMVMFFMNQGRMKFQFWHYCQNGITTAAYFTVDNKNIGLNVWREYPVSFDEIMLPVAAEQKIWLPEKTNRLSSDNRANIINSAFIYRTKRQVCRVKDSFSVKTTKKRNSELRKFLSQGGESYRLADISAGEIAQLYVHLFKLRFADRVRCYDRQKIFELESSVRHMIFGNVMFFAGVPCAIDLVLAASSENMIYFDVPNGGLDPQFSQYSPGSLLMWSNISDARRICAIQNKKMAFSIGMFEKNWEYKLRWSEATKTGKVLCY</sequence>
<comment type="caution">
    <text evidence="1">The sequence shown here is derived from an EMBL/GenBank/DDBJ whole genome shotgun (WGS) entry which is preliminary data.</text>
</comment>
<evidence type="ECO:0000313" key="2">
    <source>
        <dbReference type="Proteomes" id="UP000641429"/>
    </source>
</evidence>